<evidence type="ECO:0000313" key="2">
    <source>
        <dbReference type="Proteomes" id="UP000823775"/>
    </source>
</evidence>
<feature type="non-terminal residue" evidence="1">
    <location>
        <position position="66"/>
    </location>
</feature>
<reference evidence="1 2" key="1">
    <citation type="journal article" date="2021" name="BMC Genomics">
        <title>Datura genome reveals duplications of psychoactive alkaloid biosynthetic genes and high mutation rate following tissue culture.</title>
        <authorList>
            <person name="Rajewski A."/>
            <person name="Carter-House D."/>
            <person name="Stajich J."/>
            <person name="Litt A."/>
        </authorList>
    </citation>
    <scope>NUCLEOTIDE SEQUENCE [LARGE SCALE GENOMIC DNA]</scope>
    <source>
        <strain evidence="1">AR-01</strain>
    </source>
</reference>
<accession>A0ABS8S267</accession>
<protein>
    <submittedName>
        <fullName evidence="1">Uncharacterized protein</fullName>
    </submittedName>
</protein>
<comment type="caution">
    <text evidence="1">The sequence shown here is derived from an EMBL/GenBank/DDBJ whole genome shotgun (WGS) entry which is preliminary data.</text>
</comment>
<dbReference type="EMBL" id="JACEIK010000235">
    <property type="protein sequence ID" value="MCD7453032.1"/>
    <property type="molecule type" value="Genomic_DNA"/>
</dbReference>
<feature type="non-terminal residue" evidence="1">
    <location>
        <position position="1"/>
    </location>
</feature>
<keyword evidence="2" id="KW-1185">Reference proteome</keyword>
<sequence length="66" mass="7577">KCFGDNDYRLFDGWFWRNADGMPATDLIPRYIGGSRRKTGDSPLYFWWLPYCPSSPQIPSCGSPVL</sequence>
<dbReference type="Proteomes" id="UP000823775">
    <property type="component" value="Unassembled WGS sequence"/>
</dbReference>
<name>A0ABS8S267_DATST</name>
<organism evidence="1 2">
    <name type="scientific">Datura stramonium</name>
    <name type="common">Jimsonweed</name>
    <name type="synonym">Common thornapple</name>
    <dbReference type="NCBI Taxonomy" id="4076"/>
    <lineage>
        <taxon>Eukaryota</taxon>
        <taxon>Viridiplantae</taxon>
        <taxon>Streptophyta</taxon>
        <taxon>Embryophyta</taxon>
        <taxon>Tracheophyta</taxon>
        <taxon>Spermatophyta</taxon>
        <taxon>Magnoliopsida</taxon>
        <taxon>eudicotyledons</taxon>
        <taxon>Gunneridae</taxon>
        <taxon>Pentapetalae</taxon>
        <taxon>asterids</taxon>
        <taxon>lamiids</taxon>
        <taxon>Solanales</taxon>
        <taxon>Solanaceae</taxon>
        <taxon>Solanoideae</taxon>
        <taxon>Datureae</taxon>
        <taxon>Datura</taxon>
    </lineage>
</organism>
<proteinExistence type="predicted"/>
<evidence type="ECO:0000313" key="1">
    <source>
        <dbReference type="EMBL" id="MCD7453032.1"/>
    </source>
</evidence>
<gene>
    <name evidence="1" type="ORF">HAX54_019352</name>
</gene>